<evidence type="ECO:0000313" key="1">
    <source>
        <dbReference type="EMBL" id="KAA3481756.1"/>
    </source>
</evidence>
<keyword evidence="2" id="KW-1185">Reference proteome</keyword>
<reference evidence="2" key="1">
    <citation type="journal article" date="2019" name="Plant Biotechnol. J.">
        <title>Genome sequencing of the Australian wild diploid species Gossypium australe highlights disease resistance and delayed gland morphogenesis.</title>
        <authorList>
            <person name="Cai Y."/>
            <person name="Cai X."/>
            <person name="Wang Q."/>
            <person name="Wang P."/>
            <person name="Zhang Y."/>
            <person name="Cai C."/>
            <person name="Xu Y."/>
            <person name="Wang K."/>
            <person name="Zhou Z."/>
            <person name="Wang C."/>
            <person name="Geng S."/>
            <person name="Li B."/>
            <person name="Dong Q."/>
            <person name="Hou Y."/>
            <person name="Wang H."/>
            <person name="Ai P."/>
            <person name="Liu Z."/>
            <person name="Yi F."/>
            <person name="Sun M."/>
            <person name="An G."/>
            <person name="Cheng J."/>
            <person name="Zhang Y."/>
            <person name="Shi Q."/>
            <person name="Xie Y."/>
            <person name="Shi X."/>
            <person name="Chang Y."/>
            <person name="Huang F."/>
            <person name="Chen Y."/>
            <person name="Hong S."/>
            <person name="Mi L."/>
            <person name="Sun Q."/>
            <person name="Zhang L."/>
            <person name="Zhou B."/>
            <person name="Peng R."/>
            <person name="Zhang X."/>
            <person name="Liu F."/>
        </authorList>
    </citation>
    <scope>NUCLEOTIDE SEQUENCE [LARGE SCALE GENOMIC DNA]</scope>
    <source>
        <strain evidence="2">cv. PA1801</strain>
    </source>
</reference>
<comment type="caution">
    <text evidence="1">The sequence shown here is derived from an EMBL/GenBank/DDBJ whole genome shotgun (WGS) entry which is preliminary data.</text>
</comment>
<organism evidence="1 2">
    <name type="scientific">Gossypium australe</name>
    <dbReference type="NCBI Taxonomy" id="47621"/>
    <lineage>
        <taxon>Eukaryota</taxon>
        <taxon>Viridiplantae</taxon>
        <taxon>Streptophyta</taxon>
        <taxon>Embryophyta</taxon>
        <taxon>Tracheophyta</taxon>
        <taxon>Spermatophyta</taxon>
        <taxon>Magnoliopsida</taxon>
        <taxon>eudicotyledons</taxon>
        <taxon>Gunneridae</taxon>
        <taxon>Pentapetalae</taxon>
        <taxon>rosids</taxon>
        <taxon>malvids</taxon>
        <taxon>Malvales</taxon>
        <taxon>Malvaceae</taxon>
        <taxon>Malvoideae</taxon>
        <taxon>Gossypium</taxon>
    </lineage>
</organism>
<gene>
    <name evidence="1" type="ORF">EPI10_022095</name>
</gene>
<name>A0A5B6WKP9_9ROSI</name>
<dbReference type="EMBL" id="SMMG02000003">
    <property type="protein sequence ID" value="KAA3481756.1"/>
    <property type="molecule type" value="Genomic_DNA"/>
</dbReference>
<dbReference type="AlphaFoldDB" id="A0A5B6WKP9"/>
<dbReference type="Proteomes" id="UP000325315">
    <property type="component" value="Unassembled WGS sequence"/>
</dbReference>
<sequence length="62" mass="7096">MFYVKGEPKNTRECLRVVTSTPGFRNRGCEFGVAVERDKSIFFQGGKTAFRLGLFICLRDFV</sequence>
<proteinExistence type="predicted"/>
<protein>
    <submittedName>
        <fullName evidence="1">Uncharacterized protein</fullName>
    </submittedName>
</protein>
<accession>A0A5B6WKP9</accession>
<evidence type="ECO:0000313" key="2">
    <source>
        <dbReference type="Proteomes" id="UP000325315"/>
    </source>
</evidence>